<dbReference type="EMBL" id="BMAW01028037">
    <property type="protein sequence ID" value="GFU05284.1"/>
    <property type="molecule type" value="Genomic_DNA"/>
</dbReference>
<feature type="non-terminal residue" evidence="1">
    <location>
        <position position="1"/>
    </location>
</feature>
<keyword evidence="2" id="KW-1185">Reference proteome</keyword>
<comment type="caution">
    <text evidence="1">The sequence shown here is derived from an EMBL/GenBank/DDBJ whole genome shotgun (WGS) entry which is preliminary data.</text>
</comment>
<organism evidence="1 2">
    <name type="scientific">Nephila pilipes</name>
    <name type="common">Giant wood spider</name>
    <name type="synonym">Nephila maculata</name>
    <dbReference type="NCBI Taxonomy" id="299642"/>
    <lineage>
        <taxon>Eukaryota</taxon>
        <taxon>Metazoa</taxon>
        <taxon>Ecdysozoa</taxon>
        <taxon>Arthropoda</taxon>
        <taxon>Chelicerata</taxon>
        <taxon>Arachnida</taxon>
        <taxon>Araneae</taxon>
        <taxon>Araneomorphae</taxon>
        <taxon>Entelegynae</taxon>
        <taxon>Araneoidea</taxon>
        <taxon>Nephilidae</taxon>
        <taxon>Nephila</taxon>
    </lineage>
</organism>
<proteinExistence type="predicted"/>
<reference evidence="1" key="1">
    <citation type="submission" date="2020-08" db="EMBL/GenBank/DDBJ databases">
        <title>Multicomponent nature underlies the extraordinary mechanical properties of spider dragline silk.</title>
        <authorList>
            <person name="Kono N."/>
            <person name="Nakamura H."/>
            <person name="Mori M."/>
            <person name="Yoshida Y."/>
            <person name="Ohtoshi R."/>
            <person name="Malay A.D."/>
            <person name="Moran D.A.P."/>
            <person name="Tomita M."/>
            <person name="Numata K."/>
            <person name="Arakawa K."/>
        </authorList>
    </citation>
    <scope>NUCLEOTIDE SEQUENCE</scope>
</reference>
<accession>A0A8X6UD45</accession>
<dbReference type="Proteomes" id="UP000887013">
    <property type="component" value="Unassembled WGS sequence"/>
</dbReference>
<evidence type="ECO:0000313" key="1">
    <source>
        <dbReference type="EMBL" id="GFU05284.1"/>
    </source>
</evidence>
<gene>
    <name evidence="1" type="ORF">NPIL_261341</name>
</gene>
<protein>
    <submittedName>
        <fullName evidence="1">Uncharacterized protein</fullName>
    </submittedName>
</protein>
<name>A0A8X6UD45_NEPPI</name>
<dbReference type="AlphaFoldDB" id="A0A8X6UD45"/>
<sequence>EGFSFQRLLLVLRLEPPGFLSAFIAHLSTSGFDYHGNGSEAELLLDILFYHSCALWPSLGYSGTPFKR</sequence>
<evidence type="ECO:0000313" key="2">
    <source>
        <dbReference type="Proteomes" id="UP000887013"/>
    </source>
</evidence>